<dbReference type="AlphaFoldDB" id="A0AAV4TSW6"/>
<protein>
    <recommendedName>
        <fullName evidence="2">RRM domain-containing protein</fullName>
    </recommendedName>
</protein>
<sequence>MGWDGVGKPISSPCMGIQYGRMEHYHIFVGDLSPEIETQQLREAFAPFGEISTTRVNLRLEELHKLLFLELSEMGGSSAPIVWTLPRQLDI</sequence>
<organism evidence="3 4">
    <name type="scientific">Caerostris extrusa</name>
    <name type="common">Bark spider</name>
    <name type="synonym">Caerostris bankana</name>
    <dbReference type="NCBI Taxonomy" id="172846"/>
    <lineage>
        <taxon>Eukaryota</taxon>
        <taxon>Metazoa</taxon>
        <taxon>Ecdysozoa</taxon>
        <taxon>Arthropoda</taxon>
        <taxon>Chelicerata</taxon>
        <taxon>Arachnida</taxon>
        <taxon>Araneae</taxon>
        <taxon>Araneomorphae</taxon>
        <taxon>Entelegynae</taxon>
        <taxon>Araneoidea</taxon>
        <taxon>Araneidae</taxon>
        <taxon>Caerostris</taxon>
    </lineage>
</organism>
<dbReference type="InterPro" id="IPR000504">
    <property type="entry name" value="RRM_dom"/>
</dbReference>
<dbReference type="Gene3D" id="3.30.70.330">
    <property type="match status" value="1"/>
</dbReference>
<evidence type="ECO:0000259" key="2">
    <source>
        <dbReference type="Pfam" id="PF00076"/>
    </source>
</evidence>
<keyword evidence="1" id="KW-0694">RNA-binding</keyword>
<dbReference type="EMBL" id="BPLR01011667">
    <property type="protein sequence ID" value="GIY48032.1"/>
    <property type="molecule type" value="Genomic_DNA"/>
</dbReference>
<dbReference type="InterPro" id="IPR012677">
    <property type="entry name" value="Nucleotide-bd_a/b_plait_sf"/>
</dbReference>
<dbReference type="InterPro" id="IPR035979">
    <property type="entry name" value="RBD_domain_sf"/>
</dbReference>
<name>A0AAV4TSW6_CAEEX</name>
<feature type="domain" description="RRM" evidence="2">
    <location>
        <begin position="27"/>
        <end position="56"/>
    </location>
</feature>
<dbReference type="Proteomes" id="UP001054945">
    <property type="component" value="Unassembled WGS sequence"/>
</dbReference>
<evidence type="ECO:0000256" key="1">
    <source>
        <dbReference type="ARBA" id="ARBA00022884"/>
    </source>
</evidence>
<evidence type="ECO:0000313" key="3">
    <source>
        <dbReference type="EMBL" id="GIY48032.1"/>
    </source>
</evidence>
<keyword evidence="4" id="KW-1185">Reference proteome</keyword>
<accession>A0AAV4TSW6</accession>
<dbReference type="SUPFAM" id="SSF54928">
    <property type="entry name" value="RNA-binding domain, RBD"/>
    <property type="match status" value="1"/>
</dbReference>
<evidence type="ECO:0000313" key="4">
    <source>
        <dbReference type="Proteomes" id="UP001054945"/>
    </source>
</evidence>
<gene>
    <name evidence="3" type="ORF">CEXT_333001</name>
</gene>
<comment type="caution">
    <text evidence="3">The sequence shown here is derived from an EMBL/GenBank/DDBJ whole genome shotgun (WGS) entry which is preliminary data.</text>
</comment>
<dbReference type="Pfam" id="PF00076">
    <property type="entry name" value="RRM_1"/>
    <property type="match status" value="1"/>
</dbReference>
<proteinExistence type="predicted"/>
<dbReference type="GO" id="GO:0003723">
    <property type="term" value="F:RNA binding"/>
    <property type="evidence" value="ECO:0007669"/>
    <property type="project" value="UniProtKB-KW"/>
</dbReference>
<reference evidence="3 4" key="1">
    <citation type="submission" date="2021-06" db="EMBL/GenBank/DDBJ databases">
        <title>Caerostris extrusa draft genome.</title>
        <authorList>
            <person name="Kono N."/>
            <person name="Arakawa K."/>
        </authorList>
    </citation>
    <scope>NUCLEOTIDE SEQUENCE [LARGE SCALE GENOMIC DNA]</scope>
</reference>